<dbReference type="GeneID" id="70238257"/>
<reference evidence="1" key="2">
    <citation type="submission" date="2021-01" db="EMBL/GenBank/DDBJ databases">
        <authorList>
            <person name="Schikora-Tamarit M.A."/>
        </authorList>
    </citation>
    <scope>NUCLEOTIDE SEQUENCE</scope>
    <source>
        <strain evidence="1">CBS6075</strain>
    </source>
</reference>
<dbReference type="EMBL" id="JAEUBE010000414">
    <property type="protein sequence ID" value="KAH3662112.1"/>
    <property type="molecule type" value="Genomic_DNA"/>
</dbReference>
<dbReference type="AlphaFoldDB" id="A0A9P8NZK0"/>
<reference evidence="1" key="1">
    <citation type="journal article" date="2021" name="Open Biol.">
        <title>Shared evolutionary footprints suggest mitochondrial oxidative damage underlies multiple complex I losses in fungi.</title>
        <authorList>
            <person name="Schikora-Tamarit M.A."/>
            <person name="Marcet-Houben M."/>
            <person name="Nosek J."/>
            <person name="Gabaldon T."/>
        </authorList>
    </citation>
    <scope>NUCLEOTIDE SEQUENCE</scope>
    <source>
        <strain evidence="1">CBS6075</strain>
    </source>
</reference>
<proteinExistence type="predicted"/>
<name>A0A9P8NZK0_9ASCO</name>
<dbReference type="RefSeq" id="XP_046059216.1">
    <property type="nucleotide sequence ID" value="XM_046207565.1"/>
</dbReference>
<accession>A0A9P8NZK0</accession>
<sequence length="70" mass="7677">MIRISFWDITGFPVTRTTLIPVLLSEEGQLTISFLYGSTNVNRVARNLKPTMEGFGCIGEVGDEEVVTVG</sequence>
<evidence type="ECO:0000313" key="1">
    <source>
        <dbReference type="EMBL" id="KAH3662112.1"/>
    </source>
</evidence>
<dbReference type="Proteomes" id="UP000769157">
    <property type="component" value="Unassembled WGS sequence"/>
</dbReference>
<evidence type="ECO:0000313" key="2">
    <source>
        <dbReference type="Proteomes" id="UP000769157"/>
    </source>
</evidence>
<protein>
    <submittedName>
        <fullName evidence="1">Uncharacterized protein</fullName>
    </submittedName>
</protein>
<comment type="caution">
    <text evidence="1">The sequence shown here is derived from an EMBL/GenBank/DDBJ whole genome shotgun (WGS) entry which is preliminary data.</text>
</comment>
<keyword evidence="2" id="KW-1185">Reference proteome</keyword>
<organism evidence="1 2">
    <name type="scientific">Ogataea philodendri</name>
    <dbReference type="NCBI Taxonomy" id="1378263"/>
    <lineage>
        <taxon>Eukaryota</taxon>
        <taxon>Fungi</taxon>
        <taxon>Dikarya</taxon>
        <taxon>Ascomycota</taxon>
        <taxon>Saccharomycotina</taxon>
        <taxon>Pichiomycetes</taxon>
        <taxon>Pichiales</taxon>
        <taxon>Pichiaceae</taxon>
        <taxon>Ogataea</taxon>
    </lineage>
</organism>
<gene>
    <name evidence="1" type="ORF">OGAPHI_006293</name>
</gene>